<dbReference type="CDD" id="cd01026">
    <property type="entry name" value="TOPRIM_OLD"/>
    <property type="match status" value="1"/>
</dbReference>
<dbReference type="KEGG" id="tagg:NF865_10335"/>
<name>A0A9E7SNR9_THEAG</name>
<reference evidence="2" key="1">
    <citation type="journal article" date="1998" name="Int. J. Syst. Bacteriol. 48 Pt">
        <title>Thermococcus guaymasensis sp. nov. and Thermococcus aggregans sp. nov., two novel thermophilic archaea isolated from the Guaymas Basin hydrothermal vent site.</title>
        <authorList>
            <person name="Canganella F."/>
            <person name="Jones W.J."/>
            <person name="Gambacorta A."/>
            <person name="Antranikian G."/>
        </authorList>
    </citation>
    <scope>NUCLEOTIDE SEQUENCE</scope>
    <source>
        <strain evidence="2">TY</strain>
    </source>
</reference>
<proteinExistence type="predicted"/>
<keyword evidence="3" id="KW-1185">Reference proteome</keyword>
<keyword evidence="2" id="KW-0255">Endonuclease</keyword>
<evidence type="ECO:0000259" key="1">
    <source>
        <dbReference type="Pfam" id="PF20469"/>
    </source>
</evidence>
<protein>
    <submittedName>
        <fullName evidence="2">ATP-dependent endonuclease</fullName>
    </submittedName>
</protein>
<gene>
    <name evidence="2" type="ORF">NF865_10335</name>
</gene>
<evidence type="ECO:0000313" key="3">
    <source>
        <dbReference type="Proteomes" id="UP001055732"/>
    </source>
</evidence>
<sequence length="150" mass="16789">MASFGIDSPSKQLKKFTTTINPLVNEGFFADKVVLVEGESNKAALEVVSEYSGVDLDGNNISIIPVGGKGNLLVAYLMFRGFEIPTYIIWDFDKESDEQNKYLFNAVGYDFKQGIRSSIIKKNFAVLNKNLEDVIKKDLEQKTGIYYLAN</sequence>
<dbReference type="EMBL" id="CP099582">
    <property type="protein sequence ID" value="USS40659.1"/>
    <property type="molecule type" value="Genomic_DNA"/>
</dbReference>
<keyword evidence="2" id="KW-0540">Nuclease</keyword>
<dbReference type="Pfam" id="PF20469">
    <property type="entry name" value="OLD-like_TOPRIM"/>
    <property type="match status" value="1"/>
</dbReference>
<dbReference type="InterPro" id="IPR034139">
    <property type="entry name" value="TOPRIM_OLD"/>
</dbReference>
<reference evidence="2" key="2">
    <citation type="submission" date="2022-06" db="EMBL/GenBank/DDBJ databases">
        <authorList>
            <person name="Park Y.-J."/>
        </authorList>
    </citation>
    <scope>NUCLEOTIDE SEQUENCE</scope>
    <source>
        <strain evidence="2">TY</strain>
    </source>
</reference>
<dbReference type="AlphaFoldDB" id="A0A9E7SNR9"/>
<keyword evidence="2" id="KW-0378">Hydrolase</keyword>
<organism evidence="2 3">
    <name type="scientific">Thermococcus aggregans</name>
    <dbReference type="NCBI Taxonomy" id="110163"/>
    <lineage>
        <taxon>Archaea</taxon>
        <taxon>Methanobacteriati</taxon>
        <taxon>Methanobacteriota</taxon>
        <taxon>Thermococci</taxon>
        <taxon>Thermococcales</taxon>
        <taxon>Thermococcaceae</taxon>
        <taxon>Thermococcus</taxon>
    </lineage>
</organism>
<evidence type="ECO:0000313" key="2">
    <source>
        <dbReference type="EMBL" id="USS40659.1"/>
    </source>
</evidence>
<feature type="domain" description="OLD protein-like TOPRIM" evidence="1">
    <location>
        <begin position="28"/>
        <end position="93"/>
    </location>
</feature>
<dbReference type="Proteomes" id="UP001055732">
    <property type="component" value="Chromosome"/>
</dbReference>
<accession>A0A9E7SNR9</accession>
<dbReference type="GO" id="GO:0004519">
    <property type="term" value="F:endonuclease activity"/>
    <property type="evidence" value="ECO:0007669"/>
    <property type="project" value="UniProtKB-KW"/>
</dbReference>
<dbReference type="RefSeq" id="WP_253304612.1">
    <property type="nucleotide sequence ID" value="NZ_CP099582.1"/>
</dbReference>